<evidence type="ECO:0000256" key="3">
    <source>
        <dbReference type="ARBA" id="ARBA00023054"/>
    </source>
</evidence>
<keyword evidence="9" id="KW-1185">Reference proteome</keyword>
<dbReference type="AlphaFoldDB" id="A0A844Y9L0"/>
<dbReference type="NCBIfam" id="TIGR01730">
    <property type="entry name" value="RND_mfp"/>
    <property type="match status" value="1"/>
</dbReference>
<accession>A0A844Y9L0</accession>
<comment type="subcellular location">
    <subcellularLocation>
        <location evidence="1">Cell envelope</location>
    </subcellularLocation>
</comment>
<sequence>MSDPETATPPASVSPEQDIESYLDTGKPRKWYKRKRVWAGIILLILLLFALSRCMGEDPKPNYVTAEVASRSLDLTVTATGNLRPTNQVEVGSEISGRIDRILVDVNDQVVRGQVLAVINTDVIQDQIDQNRASLNAARAQIAQAQATLSADSAQLERLREVERLSGGRVPSDAELEQAIAAVRRGQAAVASARANASAVEAQLSTAQTQSQRAVIRAPVSGVVLARQVEPGQTVAASFNTPTLFVIAENLATMQLRVNLDEADVGQVEEGQRAAFTVDAYPGRRFPALVERVDLASNTVAQTQQQQSAQQGQSVVSYEARLTVDNPQGLLRPGMTATATIATQSTGNRLLVPNAALRFEPESEDEGGGIFGNPNIGLNQETEAGIGIGSRQTVYVVESDGSLRGIEVVTGQSDGRFTVVASEELKRGMKVVTGIAAGPQ</sequence>
<dbReference type="PANTHER" id="PTHR32347:SF14">
    <property type="entry name" value="EFFLUX SYSTEM COMPONENT YKNX-RELATED"/>
    <property type="match status" value="1"/>
</dbReference>
<evidence type="ECO:0000256" key="5">
    <source>
        <dbReference type="SAM" id="Phobius"/>
    </source>
</evidence>
<feature type="transmembrane region" description="Helical" evidence="5">
    <location>
        <begin position="37"/>
        <end position="53"/>
    </location>
</feature>
<feature type="coiled-coil region" evidence="4">
    <location>
        <begin position="128"/>
        <end position="162"/>
    </location>
</feature>
<evidence type="ECO:0000313" key="8">
    <source>
        <dbReference type="EMBL" id="MXO54129.1"/>
    </source>
</evidence>
<evidence type="ECO:0000256" key="1">
    <source>
        <dbReference type="ARBA" id="ARBA00004196"/>
    </source>
</evidence>
<evidence type="ECO:0000259" key="6">
    <source>
        <dbReference type="Pfam" id="PF25917"/>
    </source>
</evidence>
<dbReference type="GO" id="GO:0022857">
    <property type="term" value="F:transmembrane transporter activity"/>
    <property type="evidence" value="ECO:0007669"/>
    <property type="project" value="InterPro"/>
</dbReference>
<protein>
    <submittedName>
        <fullName evidence="8">Efflux RND transporter periplasmic adaptor subunit</fullName>
    </submittedName>
</protein>
<dbReference type="InterPro" id="IPR058625">
    <property type="entry name" value="MdtA-like_BSH"/>
</dbReference>
<keyword evidence="5" id="KW-1133">Transmembrane helix</keyword>
<dbReference type="RefSeq" id="WP_160660908.1">
    <property type="nucleotide sequence ID" value="NZ_BAABDV010000001.1"/>
</dbReference>
<dbReference type="Pfam" id="PF25990">
    <property type="entry name" value="Beta-barrel_YknX"/>
    <property type="match status" value="1"/>
</dbReference>
<feature type="domain" description="YknX-like beta-barrel" evidence="7">
    <location>
        <begin position="255"/>
        <end position="341"/>
    </location>
</feature>
<dbReference type="PANTHER" id="PTHR32347">
    <property type="entry name" value="EFFLUX SYSTEM COMPONENT YKNX-RELATED"/>
    <property type="match status" value="1"/>
</dbReference>
<dbReference type="EMBL" id="WTYD01000001">
    <property type="protein sequence ID" value="MXO54129.1"/>
    <property type="molecule type" value="Genomic_DNA"/>
</dbReference>
<dbReference type="InterPro" id="IPR058636">
    <property type="entry name" value="Beta-barrel_YknX"/>
</dbReference>
<comment type="caution">
    <text evidence="8">The sequence shown here is derived from an EMBL/GenBank/DDBJ whole genome shotgun (WGS) entry which is preliminary data.</text>
</comment>
<keyword evidence="5" id="KW-0472">Membrane</keyword>
<evidence type="ECO:0000256" key="4">
    <source>
        <dbReference type="SAM" id="Coils"/>
    </source>
</evidence>
<dbReference type="GO" id="GO:0030313">
    <property type="term" value="C:cell envelope"/>
    <property type="evidence" value="ECO:0007669"/>
    <property type="project" value="UniProtKB-SubCell"/>
</dbReference>
<evidence type="ECO:0000313" key="9">
    <source>
        <dbReference type="Proteomes" id="UP000430272"/>
    </source>
</evidence>
<reference evidence="8 9" key="1">
    <citation type="submission" date="2019-12" db="EMBL/GenBank/DDBJ databases">
        <title>Genomic-based taxomic classification of the family Erythrobacteraceae.</title>
        <authorList>
            <person name="Xu L."/>
        </authorList>
    </citation>
    <scope>NUCLEOTIDE SEQUENCE [LARGE SCALE GENOMIC DNA]</scope>
    <source>
        <strain evidence="8 9">JCM 17468</strain>
    </source>
</reference>
<dbReference type="OrthoDB" id="9791520at2"/>
<dbReference type="GO" id="GO:0016020">
    <property type="term" value="C:membrane"/>
    <property type="evidence" value="ECO:0007669"/>
    <property type="project" value="InterPro"/>
</dbReference>
<organism evidence="8 9">
    <name type="scientific">Qipengyuania pelagi</name>
    <dbReference type="NCBI Taxonomy" id="994320"/>
    <lineage>
        <taxon>Bacteria</taxon>
        <taxon>Pseudomonadati</taxon>
        <taxon>Pseudomonadota</taxon>
        <taxon>Alphaproteobacteria</taxon>
        <taxon>Sphingomonadales</taxon>
        <taxon>Erythrobacteraceae</taxon>
        <taxon>Qipengyuania</taxon>
    </lineage>
</organism>
<keyword evidence="5" id="KW-0812">Transmembrane</keyword>
<dbReference type="Gene3D" id="2.40.420.20">
    <property type="match status" value="1"/>
</dbReference>
<dbReference type="InterPro" id="IPR006143">
    <property type="entry name" value="RND_pump_MFP"/>
</dbReference>
<evidence type="ECO:0000256" key="2">
    <source>
        <dbReference type="ARBA" id="ARBA00009477"/>
    </source>
</evidence>
<name>A0A844Y9L0_9SPHN</name>
<gene>
    <name evidence="8" type="ORF">GRI47_08925</name>
</gene>
<dbReference type="Pfam" id="PF25917">
    <property type="entry name" value="BSH_RND"/>
    <property type="match status" value="1"/>
</dbReference>
<dbReference type="Proteomes" id="UP000430272">
    <property type="component" value="Unassembled WGS sequence"/>
</dbReference>
<dbReference type="SUPFAM" id="SSF111369">
    <property type="entry name" value="HlyD-like secretion proteins"/>
    <property type="match status" value="1"/>
</dbReference>
<dbReference type="InterPro" id="IPR050465">
    <property type="entry name" value="UPF0194_transport"/>
</dbReference>
<proteinExistence type="inferred from homology"/>
<feature type="domain" description="Multidrug resistance protein MdtA-like barrel-sandwich hybrid" evidence="6">
    <location>
        <begin position="87"/>
        <end position="243"/>
    </location>
</feature>
<keyword evidence="3 4" id="KW-0175">Coiled coil</keyword>
<evidence type="ECO:0000259" key="7">
    <source>
        <dbReference type="Pfam" id="PF25990"/>
    </source>
</evidence>
<dbReference type="Gene3D" id="2.40.50.100">
    <property type="match status" value="2"/>
</dbReference>
<comment type="similarity">
    <text evidence="2">Belongs to the membrane fusion protein (MFP) (TC 8.A.1) family.</text>
</comment>
<dbReference type="Gene3D" id="2.40.30.170">
    <property type="match status" value="1"/>
</dbReference>